<dbReference type="Proteomes" id="UP000289758">
    <property type="component" value="Unassembled WGS sequence"/>
</dbReference>
<evidence type="ECO:0000313" key="2">
    <source>
        <dbReference type="EMBL" id="RXK08481.1"/>
    </source>
</evidence>
<name>A0A4Q1AYL5_9BACT</name>
<feature type="coiled-coil region" evidence="1">
    <location>
        <begin position="54"/>
        <end position="124"/>
    </location>
</feature>
<sequence>MEPLHYTSREMFSSTELIRKNKMIFDKLSKKEIDKAVILRDGKPSFMLLAFDEYEKLMNEYLSLKANGKNKEEKISLEKKVTKYNEEIKIEEKVIEKEIGEEELANALEEIENLDLDYMDEKIEKTTKDEKEPLKEFWE</sequence>
<protein>
    <recommendedName>
        <fullName evidence="4">Antitoxin</fullName>
    </recommendedName>
</protein>
<evidence type="ECO:0000313" key="3">
    <source>
        <dbReference type="Proteomes" id="UP000289758"/>
    </source>
</evidence>
<dbReference type="EMBL" id="PDKK01000001">
    <property type="protein sequence ID" value="RXK08481.1"/>
    <property type="molecule type" value="Genomic_DNA"/>
</dbReference>
<comment type="caution">
    <text evidence="2">The sequence shown here is derived from an EMBL/GenBank/DDBJ whole genome shotgun (WGS) entry which is preliminary data.</text>
</comment>
<proteinExistence type="predicted"/>
<dbReference type="OrthoDB" id="5344337at2"/>
<keyword evidence="1" id="KW-0175">Coiled coil</keyword>
<dbReference type="AlphaFoldDB" id="A0A4Q1AYL5"/>
<reference evidence="2 3" key="1">
    <citation type="submission" date="2017-10" db="EMBL/GenBank/DDBJ databases">
        <title>Genomics of the genus Arcobacter.</title>
        <authorList>
            <person name="Perez-Cataluna A."/>
            <person name="Figueras M.J."/>
        </authorList>
    </citation>
    <scope>NUCLEOTIDE SEQUENCE [LARGE SCALE GENOMIC DNA]</scope>
    <source>
        <strain evidence="2 3">CECT 8441</strain>
    </source>
</reference>
<accession>A0A4Q1AYL5</accession>
<evidence type="ECO:0000256" key="1">
    <source>
        <dbReference type="SAM" id="Coils"/>
    </source>
</evidence>
<keyword evidence="3" id="KW-1185">Reference proteome</keyword>
<gene>
    <name evidence="2" type="ORF">CRV07_01380</name>
</gene>
<organism evidence="2 3">
    <name type="scientific">Halarcobacter ebronensis</name>
    <dbReference type="NCBI Taxonomy" id="1462615"/>
    <lineage>
        <taxon>Bacteria</taxon>
        <taxon>Pseudomonadati</taxon>
        <taxon>Campylobacterota</taxon>
        <taxon>Epsilonproteobacteria</taxon>
        <taxon>Campylobacterales</taxon>
        <taxon>Arcobacteraceae</taxon>
        <taxon>Halarcobacter</taxon>
    </lineage>
</organism>
<evidence type="ECO:0008006" key="4">
    <source>
        <dbReference type="Google" id="ProtNLM"/>
    </source>
</evidence>
<dbReference type="RefSeq" id="WP_129086045.1">
    <property type="nucleotide sequence ID" value="NZ_CP053836.1"/>
</dbReference>